<dbReference type="Gene3D" id="3.40.50.2000">
    <property type="entry name" value="Glycogen Phosphorylase B"/>
    <property type="match status" value="2"/>
</dbReference>
<dbReference type="Proteomes" id="UP001595859">
    <property type="component" value="Unassembled WGS sequence"/>
</dbReference>
<name>A0ABV9S219_9PSEU</name>
<dbReference type="EMBL" id="JBHSIS010000008">
    <property type="protein sequence ID" value="MFC4855680.1"/>
    <property type="molecule type" value="Genomic_DNA"/>
</dbReference>
<evidence type="ECO:0000313" key="1">
    <source>
        <dbReference type="EMBL" id="MFC4855680.1"/>
    </source>
</evidence>
<dbReference type="RefSeq" id="WP_378057638.1">
    <property type="nucleotide sequence ID" value="NZ_JBHSIS010000008.1"/>
</dbReference>
<gene>
    <name evidence="1" type="ORF">ACFPCV_19390</name>
</gene>
<comment type="caution">
    <text evidence="1">The sequence shown here is derived from an EMBL/GenBank/DDBJ whole genome shotgun (WGS) entry which is preliminary data.</text>
</comment>
<organism evidence="1 2">
    <name type="scientific">Actinophytocola glycyrrhizae</name>
    <dbReference type="NCBI Taxonomy" id="2044873"/>
    <lineage>
        <taxon>Bacteria</taxon>
        <taxon>Bacillati</taxon>
        <taxon>Actinomycetota</taxon>
        <taxon>Actinomycetes</taxon>
        <taxon>Pseudonocardiales</taxon>
        <taxon>Pseudonocardiaceae</taxon>
    </lineage>
</organism>
<reference evidence="2" key="1">
    <citation type="journal article" date="2019" name="Int. J. Syst. Evol. Microbiol.">
        <title>The Global Catalogue of Microorganisms (GCM) 10K type strain sequencing project: providing services to taxonomists for standard genome sequencing and annotation.</title>
        <authorList>
            <consortium name="The Broad Institute Genomics Platform"/>
            <consortium name="The Broad Institute Genome Sequencing Center for Infectious Disease"/>
            <person name="Wu L."/>
            <person name="Ma J."/>
        </authorList>
    </citation>
    <scope>NUCLEOTIDE SEQUENCE [LARGE SCALE GENOMIC DNA]</scope>
    <source>
        <strain evidence="2">ZS-22-S1</strain>
    </source>
</reference>
<dbReference type="SUPFAM" id="SSF53756">
    <property type="entry name" value="UDP-Glycosyltransferase/glycogen phosphorylase"/>
    <property type="match status" value="1"/>
</dbReference>
<protein>
    <submittedName>
        <fullName evidence="1">Glycosyltransferase</fullName>
    </submittedName>
</protein>
<sequence>MDLLFLSRPAPGHRYPTLRLAEELGARGHRVTFASGEHVGSAGPGVRPIRFGRSERSLLEVPALATVDAVVADPRAAAVAADLARAWDVPLVVAGENLPPSPHGWPFEQEHDPYVFSLPGTRGAVHNPWRRLGLRPVLLVDGPPIGPVVRAFGETDWQVVVSDTELPHADVLLTDGRLGAVSAGLRAGVPMLLAPTSVREAAHADRIAALGAGTVVAALAETHAATLRGLVERLRADEVTAASARRVRGLVTAAGAPAAAADRVADLLAGPPLARAA</sequence>
<accession>A0ABV9S219</accession>
<proteinExistence type="predicted"/>
<keyword evidence="2" id="KW-1185">Reference proteome</keyword>
<evidence type="ECO:0000313" key="2">
    <source>
        <dbReference type="Proteomes" id="UP001595859"/>
    </source>
</evidence>